<evidence type="ECO:0000259" key="1">
    <source>
        <dbReference type="PROSITE" id="PS50011"/>
    </source>
</evidence>
<dbReference type="PANTHER" id="PTHR44167:SF24">
    <property type="entry name" value="SERINE_THREONINE-PROTEIN KINASE CHK2"/>
    <property type="match status" value="1"/>
</dbReference>
<dbReference type="Gene3D" id="1.10.510.10">
    <property type="entry name" value="Transferase(Phosphotransferase) domain 1"/>
    <property type="match status" value="1"/>
</dbReference>
<protein>
    <recommendedName>
        <fullName evidence="1">Protein kinase domain-containing protein</fullName>
    </recommendedName>
</protein>
<keyword evidence="3" id="KW-1185">Reference proteome</keyword>
<dbReference type="SUPFAM" id="SSF56112">
    <property type="entry name" value="Protein kinase-like (PK-like)"/>
    <property type="match status" value="1"/>
</dbReference>
<accession>A0ABM8KK04</accession>
<evidence type="ECO:0000313" key="2">
    <source>
        <dbReference type="EMBL" id="CAA9199458.1"/>
    </source>
</evidence>
<gene>
    <name evidence="2" type="ORF">FLACOL7796_02736</name>
</gene>
<dbReference type="InterPro" id="IPR011009">
    <property type="entry name" value="Kinase-like_dom_sf"/>
</dbReference>
<reference evidence="2 3" key="1">
    <citation type="submission" date="2020-02" db="EMBL/GenBank/DDBJ databases">
        <authorList>
            <person name="Criscuolo A."/>
        </authorList>
    </citation>
    <scope>NUCLEOTIDE SEQUENCE [LARGE SCALE GENOMIC DNA]</scope>
    <source>
        <strain evidence="2">CECT7796</strain>
    </source>
</reference>
<dbReference type="PANTHER" id="PTHR44167">
    <property type="entry name" value="OVARIAN-SPECIFIC SERINE/THREONINE-PROTEIN KINASE LOK-RELATED"/>
    <property type="match status" value="1"/>
</dbReference>
<evidence type="ECO:0000313" key="3">
    <source>
        <dbReference type="Proteomes" id="UP000474567"/>
    </source>
</evidence>
<name>A0ABM8KK04_9FLAO</name>
<dbReference type="Pfam" id="PF00069">
    <property type="entry name" value="Pkinase"/>
    <property type="match status" value="1"/>
</dbReference>
<dbReference type="SMART" id="SM00220">
    <property type="entry name" value="S_TKc"/>
    <property type="match status" value="1"/>
</dbReference>
<dbReference type="Proteomes" id="UP000474567">
    <property type="component" value="Unassembled WGS sequence"/>
</dbReference>
<dbReference type="RefSeq" id="WP_173966674.1">
    <property type="nucleotide sequence ID" value="NZ_CADCST010000088.1"/>
</dbReference>
<dbReference type="EMBL" id="CADCST010000088">
    <property type="protein sequence ID" value="CAA9199458.1"/>
    <property type="molecule type" value="Genomic_DNA"/>
</dbReference>
<dbReference type="InterPro" id="IPR000719">
    <property type="entry name" value="Prot_kinase_dom"/>
</dbReference>
<organism evidence="2 3">
    <name type="scientific">Flavobacterium collinsii</name>
    <dbReference type="NCBI Taxonomy" id="1114861"/>
    <lineage>
        <taxon>Bacteria</taxon>
        <taxon>Pseudomonadati</taxon>
        <taxon>Bacteroidota</taxon>
        <taxon>Flavobacteriia</taxon>
        <taxon>Flavobacteriales</taxon>
        <taxon>Flavobacteriaceae</taxon>
        <taxon>Flavobacterium</taxon>
    </lineage>
</organism>
<comment type="caution">
    <text evidence="2">The sequence shown here is derived from an EMBL/GenBank/DDBJ whole genome shotgun (WGS) entry which is preliminary data.</text>
</comment>
<dbReference type="PROSITE" id="PS50011">
    <property type="entry name" value="PROTEIN_KINASE_DOM"/>
    <property type="match status" value="1"/>
</dbReference>
<dbReference type="InterPro" id="IPR008271">
    <property type="entry name" value="Ser/Thr_kinase_AS"/>
</dbReference>
<sequence length="360" mass="41798">MNLTELGLDDEVKDFLTSQTDFIIDRVSQEGGNCDIFFGYHKIFDRRIALKIYYGNDKNSHNEPRILSRIDHENILRVRDAKRIGHYYSYFMTDEISGGDLEKFFQNGKLNLTEKLNVIHGILHGLTELHKSDISIVHRDLKPKNILIYEDSKQPLISDFGSIKQFDKNLGSVSGSKTTLVYTPKEVFDNNTYTTQSDIYQIGVTLFQILGGFFPGAYFDWLNDKEQKKFLAISGHYEQSIYLEKIIHKLVTKHKLLQLNTLPKYIHPKIIKIIQKATHPSLKIRYENTGAFMSDLYNIQRKLTNWNETDDGLVATKPNGDQYRIISTKKGYCVEKFGSNWRRQGDFQKEIEPLINQLNK</sequence>
<proteinExistence type="predicted"/>
<dbReference type="PROSITE" id="PS00108">
    <property type="entry name" value="PROTEIN_KINASE_ST"/>
    <property type="match status" value="1"/>
</dbReference>
<feature type="domain" description="Protein kinase" evidence="1">
    <location>
        <begin position="22"/>
        <end position="270"/>
    </location>
</feature>